<evidence type="ECO:0000313" key="11">
    <source>
        <dbReference type="EMBL" id="CAD6273203.1"/>
    </source>
</evidence>
<evidence type="ECO:0000256" key="2">
    <source>
        <dbReference type="ARBA" id="ARBA00022723"/>
    </source>
</evidence>
<keyword evidence="5" id="KW-0862">Zinc</keyword>
<keyword evidence="6" id="KW-0805">Transcription regulation</keyword>
<dbReference type="Proteomes" id="UP000604825">
    <property type="component" value="Unassembled WGS sequence"/>
</dbReference>
<evidence type="ECO:0000256" key="6">
    <source>
        <dbReference type="ARBA" id="ARBA00023015"/>
    </source>
</evidence>
<evidence type="ECO:0000256" key="3">
    <source>
        <dbReference type="ARBA" id="ARBA00022737"/>
    </source>
</evidence>
<evidence type="ECO:0000313" key="12">
    <source>
        <dbReference type="Proteomes" id="UP000604825"/>
    </source>
</evidence>
<dbReference type="PANTHER" id="PTHR26374:SF462">
    <property type="entry name" value="OS05G0114400 PROTEIN"/>
    <property type="match status" value="1"/>
</dbReference>
<accession>A0A811RRE7</accession>
<feature type="domain" description="C2H2-type" evidence="10">
    <location>
        <begin position="39"/>
        <end position="66"/>
    </location>
</feature>
<keyword evidence="8" id="KW-0539">Nucleus</keyword>
<evidence type="ECO:0000256" key="4">
    <source>
        <dbReference type="ARBA" id="ARBA00022771"/>
    </source>
</evidence>
<dbReference type="InterPro" id="IPR013087">
    <property type="entry name" value="Znf_C2H2_type"/>
</dbReference>
<keyword evidence="7" id="KW-0804">Transcription</keyword>
<organism evidence="11 12">
    <name type="scientific">Miscanthus lutarioriparius</name>
    <dbReference type="NCBI Taxonomy" id="422564"/>
    <lineage>
        <taxon>Eukaryota</taxon>
        <taxon>Viridiplantae</taxon>
        <taxon>Streptophyta</taxon>
        <taxon>Embryophyta</taxon>
        <taxon>Tracheophyta</taxon>
        <taxon>Spermatophyta</taxon>
        <taxon>Magnoliopsida</taxon>
        <taxon>Liliopsida</taxon>
        <taxon>Poales</taxon>
        <taxon>Poaceae</taxon>
        <taxon>PACMAD clade</taxon>
        <taxon>Panicoideae</taxon>
        <taxon>Andropogonodae</taxon>
        <taxon>Andropogoneae</taxon>
        <taxon>Saccharinae</taxon>
        <taxon>Miscanthus</taxon>
    </lineage>
</organism>
<sequence length="200" mass="21232">MARVLMLMSHSHAQDQALPLPVVVAGGRDGEREAPERVFVCKTCNRVFPSFQALGGHRASHKKPRLDGDGDPSLAKPKLHGCSICGLEFAIGQALGGHMRRHRAMTGGMPIMPVVPPATTTRMVVDKKPDGDVVGFIHHDHGHGGVKHGGLWLDLNHPPCDDDGCDAEVGCGHINAAAAAGITFHQFLDTATMAVDCLGY</sequence>
<feature type="domain" description="C2H2-type" evidence="10">
    <location>
        <begin position="80"/>
        <end position="110"/>
    </location>
</feature>
<evidence type="ECO:0000256" key="9">
    <source>
        <dbReference type="PROSITE-ProRule" id="PRU00042"/>
    </source>
</evidence>
<dbReference type="GO" id="GO:0005634">
    <property type="term" value="C:nucleus"/>
    <property type="evidence" value="ECO:0007669"/>
    <property type="project" value="UniProtKB-SubCell"/>
</dbReference>
<keyword evidence="12" id="KW-1185">Reference proteome</keyword>
<dbReference type="AlphaFoldDB" id="A0A811RRE7"/>
<evidence type="ECO:0000256" key="7">
    <source>
        <dbReference type="ARBA" id="ARBA00023163"/>
    </source>
</evidence>
<evidence type="ECO:0000256" key="1">
    <source>
        <dbReference type="ARBA" id="ARBA00004123"/>
    </source>
</evidence>
<comment type="caution">
    <text evidence="11">The sequence shown here is derived from an EMBL/GenBank/DDBJ whole genome shotgun (WGS) entry which is preliminary data.</text>
</comment>
<evidence type="ECO:0000256" key="8">
    <source>
        <dbReference type="ARBA" id="ARBA00023242"/>
    </source>
</evidence>
<dbReference type="PANTHER" id="PTHR26374">
    <property type="entry name" value="ZINC FINGER PROTEIN ZAT5"/>
    <property type="match status" value="1"/>
</dbReference>
<dbReference type="GO" id="GO:0008270">
    <property type="term" value="F:zinc ion binding"/>
    <property type="evidence" value="ECO:0007669"/>
    <property type="project" value="UniProtKB-KW"/>
</dbReference>
<evidence type="ECO:0000259" key="10">
    <source>
        <dbReference type="PROSITE" id="PS50157"/>
    </source>
</evidence>
<dbReference type="InterPro" id="IPR036236">
    <property type="entry name" value="Znf_C2H2_sf"/>
</dbReference>
<evidence type="ECO:0000256" key="5">
    <source>
        <dbReference type="ARBA" id="ARBA00022833"/>
    </source>
</evidence>
<protein>
    <recommendedName>
        <fullName evidence="10">C2H2-type domain-containing protein</fullName>
    </recommendedName>
</protein>
<dbReference type="PROSITE" id="PS00028">
    <property type="entry name" value="ZINC_FINGER_C2H2_1"/>
    <property type="match status" value="2"/>
</dbReference>
<dbReference type="OrthoDB" id="9411774at2759"/>
<keyword evidence="4 9" id="KW-0863">Zinc-finger</keyword>
<keyword evidence="2" id="KW-0479">Metal-binding</keyword>
<gene>
    <name evidence="11" type="ORF">NCGR_LOCUS56470</name>
</gene>
<reference evidence="11" key="1">
    <citation type="submission" date="2020-10" db="EMBL/GenBank/DDBJ databases">
        <authorList>
            <person name="Han B."/>
            <person name="Lu T."/>
            <person name="Zhao Q."/>
            <person name="Huang X."/>
            <person name="Zhao Y."/>
        </authorList>
    </citation>
    <scope>NUCLEOTIDE SEQUENCE</scope>
</reference>
<dbReference type="PROSITE" id="PS50157">
    <property type="entry name" value="ZINC_FINGER_C2H2_2"/>
    <property type="match status" value="2"/>
</dbReference>
<dbReference type="Pfam" id="PF13912">
    <property type="entry name" value="zf-C2H2_6"/>
    <property type="match status" value="2"/>
</dbReference>
<dbReference type="SUPFAM" id="SSF57667">
    <property type="entry name" value="beta-beta-alpha zinc fingers"/>
    <property type="match status" value="1"/>
</dbReference>
<dbReference type="EMBL" id="CAJGYO010000016">
    <property type="protein sequence ID" value="CAD6273203.1"/>
    <property type="molecule type" value="Genomic_DNA"/>
</dbReference>
<keyword evidence="3" id="KW-0677">Repeat</keyword>
<comment type="subcellular location">
    <subcellularLocation>
        <location evidence="1">Nucleus</location>
    </subcellularLocation>
</comment>
<dbReference type="SMART" id="SM00355">
    <property type="entry name" value="ZnF_C2H2"/>
    <property type="match status" value="2"/>
</dbReference>
<dbReference type="Gene3D" id="3.30.160.60">
    <property type="entry name" value="Classic Zinc Finger"/>
    <property type="match status" value="1"/>
</dbReference>
<proteinExistence type="predicted"/>
<name>A0A811RRE7_9POAL</name>